<evidence type="ECO:0000313" key="6">
    <source>
        <dbReference type="EMBL" id="KAF0703636.1"/>
    </source>
</evidence>
<dbReference type="PANTHER" id="PTHR45527:SF11">
    <property type="entry name" value="NONRIBOSOMAL PEPTIDE SYNTHETASE 5"/>
    <property type="match status" value="1"/>
</dbReference>
<evidence type="ECO:0000256" key="1">
    <source>
        <dbReference type="ARBA" id="ARBA00022450"/>
    </source>
</evidence>
<dbReference type="PANTHER" id="PTHR45527">
    <property type="entry name" value="NONRIBOSOMAL PEPTIDE SYNTHETASE"/>
    <property type="match status" value="1"/>
</dbReference>
<dbReference type="InterPro" id="IPR000873">
    <property type="entry name" value="AMP-dep_synth/lig_dom"/>
</dbReference>
<dbReference type="InterPro" id="IPR020459">
    <property type="entry name" value="AMP-binding"/>
</dbReference>
<dbReference type="SUPFAM" id="SSF56801">
    <property type="entry name" value="Acetyl-CoA synthetase-like"/>
    <property type="match status" value="1"/>
</dbReference>
<dbReference type="Gene3D" id="3.30.300.30">
    <property type="match status" value="1"/>
</dbReference>
<dbReference type="Gene3D" id="3.40.50.12780">
    <property type="entry name" value="N-terminal domain of ligase-like"/>
    <property type="match status" value="1"/>
</dbReference>
<dbReference type="GO" id="GO:0031177">
    <property type="term" value="F:phosphopantetheine binding"/>
    <property type="evidence" value="ECO:0007669"/>
    <property type="project" value="TreeGrafter"/>
</dbReference>
<evidence type="ECO:0000256" key="3">
    <source>
        <dbReference type="ARBA" id="ARBA00022598"/>
    </source>
</evidence>
<dbReference type="InterPro" id="IPR045851">
    <property type="entry name" value="AMP-bd_C_sf"/>
</dbReference>
<proteinExistence type="inferred from homology"/>
<name>A0A6A4Z8N0_9STRA</name>
<evidence type="ECO:0000256" key="2">
    <source>
        <dbReference type="ARBA" id="ARBA00022553"/>
    </source>
</evidence>
<dbReference type="InterPro" id="IPR020845">
    <property type="entry name" value="AMP-binding_CS"/>
</dbReference>
<dbReference type="GO" id="GO:0016874">
    <property type="term" value="F:ligase activity"/>
    <property type="evidence" value="ECO:0007669"/>
    <property type="project" value="UniProtKB-KW"/>
</dbReference>
<feature type="non-terminal residue" evidence="6">
    <location>
        <position position="319"/>
    </location>
</feature>
<gene>
    <name evidence="6" type="ORF">As57867_007559</name>
</gene>
<dbReference type="PRINTS" id="PR00154">
    <property type="entry name" value="AMPBINDING"/>
</dbReference>
<keyword evidence="2" id="KW-0597">Phosphoprotein</keyword>
<evidence type="ECO:0000256" key="4">
    <source>
        <dbReference type="ARBA" id="ARBA00029454"/>
    </source>
</evidence>
<dbReference type="PROSITE" id="PS00455">
    <property type="entry name" value="AMP_BINDING"/>
    <property type="match status" value="1"/>
</dbReference>
<sequence>MLMDAEAKVIITTEDYRGRMEEMNLPIPTLYIRMSELAANPKSMAPSSTSHPVATRDDEAYVVYTSGSTGKPKGVPVLHKGVVNLLFHSATEARIVAGTRVMQFMSLGFDGCQWELWKSLSSGATLVFRPQTDVMAVLATVDVLMITPTGLSLLGHPSSLPNLKCVCAGGEAVPTSLKDLWSPYVTFMNAYGPTECSIATHFVHLDVNATISIGPVIPNVNCYVLDSNQQPVPISSVGEVYLGGIGVVNGYINLQDETSARFMADPFAGTGTMFRTGDLGRLLPDGNFEILGRQDSQVKLKGYRIELDEVAEAMMQHPA</sequence>
<protein>
    <recommendedName>
        <fullName evidence="5">AMP-dependent synthetase/ligase domain-containing protein</fullName>
    </recommendedName>
</protein>
<dbReference type="GO" id="GO:0005737">
    <property type="term" value="C:cytoplasm"/>
    <property type="evidence" value="ECO:0007669"/>
    <property type="project" value="TreeGrafter"/>
</dbReference>
<evidence type="ECO:0000259" key="5">
    <source>
        <dbReference type="Pfam" id="PF00501"/>
    </source>
</evidence>
<comment type="caution">
    <text evidence="6">The sequence shown here is derived from an EMBL/GenBank/DDBJ whole genome shotgun (WGS) entry which is preliminary data.</text>
</comment>
<accession>A0A6A4Z8N0</accession>
<keyword evidence="3" id="KW-0436">Ligase</keyword>
<keyword evidence="1" id="KW-0596">Phosphopantetheine</keyword>
<dbReference type="AlphaFoldDB" id="A0A6A4Z8N0"/>
<feature type="domain" description="AMP-dependent synthetase/ligase" evidence="5">
    <location>
        <begin position="1"/>
        <end position="251"/>
    </location>
</feature>
<dbReference type="InterPro" id="IPR042099">
    <property type="entry name" value="ANL_N_sf"/>
</dbReference>
<dbReference type="EMBL" id="VJMH01004148">
    <property type="protein sequence ID" value="KAF0703636.1"/>
    <property type="molecule type" value="Genomic_DNA"/>
</dbReference>
<organism evidence="6">
    <name type="scientific">Aphanomyces stellatus</name>
    <dbReference type="NCBI Taxonomy" id="120398"/>
    <lineage>
        <taxon>Eukaryota</taxon>
        <taxon>Sar</taxon>
        <taxon>Stramenopiles</taxon>
        <taxon>Oomycota</taxon>
        <taxon>Saprolegniomycetes</taxon>
        <taxon>Saprolegniales</taxon>
        <taxon>Verrucalvaceae</taxon>
        <taxon>Aphanomyces</taxon>
    </lineage>
</organism>
<dbReference type="GO" id="GO:0044550">
    <property type="term" value="P:secondary metabolite biosynthetic process"/>
    <property type="evidence" value="ECO:0007669"/>
    <property type="project" value="TreeGrafter"/>
</dbReference>
<comment type="similarity">
    <text evidence="4">Belongs to the NRP synthetase family.</text>
</comment>
<reference evidence="6" key="1">
    <citation type="submission" date="2019-06" db="EMBL/GenBank/DDBJ databases">
        <title>Genomics analysis of Aphanomyces spp. identifies a new class of oomycete effector associated with host adaptation.</title>
        <authorList>
            <person name="Gaulin E."/>
        </authorList>
    </citation>
    <scope>NUCLEOTIDE SEQUENCE</scope>
    <source>
        <strain evidence="6">CBS 578.67</strain>
    </source>
</reference>
<dbReference type="OrthoDB" id="85380at2759"/>
<dbReference type="GO" id="GO:0043041">
    <property type="term" value="P:amino acid activation for nonribosomal peptide biosynthetic process"/>
    <property type="evidence" value="ECO:0007669"/>
    <property type="project" value="TreeGrafter"/>
</dbReference>
<dbReference type="Pfam" id="PF00501">
    <property type="entry name" value="AMP-binding"/>
    <property type="match status" value="1"/>
</dbReference>